<dbReference type="Pfam" id="PF04120">
    <property type="entry name" value="Iron_permease"/>
    <property type="match status" value="1"/>
</dbReference>
<reference evidence="3 4" key="1">
    <citation type="submission" date="2020-08" db="EMBL/GenBank/DDBJ databases">
        <title>Genome sequence of Sphingomonas lutea KCTC 23642T.</title>
        <authorList>
            <person name="Hyun D.-W."/>
            <person name="Bae J.-W."/>
        </authorList>
    </citation>
    <scope>NUCLEOTIDE SEQUENCE [LARGE SCALE GENOMIC DNA]</scope>
    <source>
        <strain evidence="3 4">KCTC 23642</strain>
    </source>
</reference>
<dbReference type="RefSeq" id="WP_187538668.1">
    <property type="nucleotide sequence ID" value="NZ_CP060718.1"/>
</dbReference>
<dbReference type="InterPro" id="IPR007251">
    <property type="entry name" value="Iron_permease_Fet4"/>
</dbReference>
<feature type="transmembrane region" description="Helical" evidence="2">
    <location>
        <begin position="52"/>
        <end position="76"/>
    </location>
</feature>
<evidence type="ECO:0000256" key="1">
    <source>
        <dbReference type="SAM" id="MobiDB-lite"/>
    </source>
</evidence>
<evidence type="ECO:0000313" key="4">
    <source>
        <dbReference type="Proteomes" id="UP000515971"/>
    </source>
</evidence>
<keyword evidence="2" id="KW-1133">Transmembrane helix</keyword>
<dbReference type="KEGG" id="slut:H9L13_02295"/>
<organism evidence="3 4">
    <name type="scientific">Sphingomonas lutea</name>
    <dbReference type="NCBI Taxonomy" id="1045317"/>
    <lineage>
        <taxon>Bacteria</taxon>
        <taxon>Pseudomonadati</taxon>
        <taxon>Pseudomonadota</taxon>
        <taxon>Alphaproteobacteria</taxon>
        <taxon>Sphingomonadales</taxon>
        <taxon>Sphingomonadaceae</taxon>
        <taxon>Sphingomonas</taxon>
    </lineage>
</organism>
<sequence length="197" mass="22503">MRDDLKSARVVPPQPLFDWTQRNGHSGRLCREMSGKTEKNWFERLGCQVSEWVADIAGHPFAQIGVILICAFWFLGGFATDLLTAILSILAITLSQMVLNNQAQREIDIHRRDVAMHAKLDELIAVSRRAKNEFIGIEEREEDEIVQLKEEVKDAIEESTEARTPEERRHALEEAERAKDELEDAEEKSASPRKARP</sequence>
<keyword evidence="2" id="KW-0812">Transmembrane</keyword>
<proteinExistence type="predicted"/>
<keyword evidence="2" id="KW-0472">Membrane</keyword>
<feature type="compositionally biased region" description="Basic and acidic residues" evidence="1">
    <location>
        <begin position="155"/>
        <end position="180"/>
    </location>
</feature>
<dbReference type="AlphaFoldDB" id="A0A7G9SIV8"/>
<feature type="region of interest" description="Disordered" evidence="1">
    <location>
        <begin position="155"/>
        <end position="197"/>
    </location>
</feature>
<dbReference type="Proteomes" id="UP000515971">
    <property type="component" value="Chromosome"/>
</dbReference>
<gene>
    <name evidence="3" type="ORF">H9L13_02295</name>
</gene>
<evidence type="ECO:0000313" key="3">
    <source>
        <dbReference type="EMBL" id="QNN67783.1"/>
    </source>
</evidence>
<name>A0A7G9SIV8_9SPHN</name>
<dbReference type="EMBL" id="CP060718">
    <property type="protein sequence ID" value="QNN67783.1"/>
    <property type="molecule type" value="Genomic_DNA"/>
</dbReference>
<dbReference type="GO" id="GO:0055085">
    <property type="term" value="P:transmembrane transport"/>
    <property type="evidence" value="ECO:0007669"/>
    <property type="project" value="InterPro"/>
</dbReference>
<keyword evidence="4" id="KW-1185">Reference proteome</keyword>
<accession>A0A7G9SIV8</accession>
<evidence type="ECO:0000256" key="2">
    <source>
        <dbReference type="SAM" id="Phobius"/>
    </source>
</evidence>
<protein>
    <submittedName>
        <fullName evidence="3">Low affinity iron permease family protein</fullName>
    </submittedName>
</protein>